<proteinExistence type="predicted"/>
<feature type="compositionally biased region" description="Low complexity" evidence="1">
    <location>
        <begin position="33"/>
        <end position="48"/>
    </location>
</feature>
<dbReference type="SUPFAM" id="SSF51445">
    <property type="entry name" value="(Trans)glycosidases"/>
    <property type="match status" value="1"/>
</dbReference>
<feature type="compositionally biased region" description="Basic residues" evidence="1">
    <location>
        <begin position="150"/>
        <end position="163"/>
    </location>
</feature>
<dbReference type="Gene3D" id="3.20.20.80">
    <property type="entry name" value="Glycosidases"/>
    <property type="match status" value="1"/>
</dbReference>
<feature type="transmembrane region" description="Helical" evidence="2">
    <location>
        <begin position="170"/>
        <end position="192"/>
    </location>
</feature>
<dbReference type="Proteomes" id="UP000319210">
    <property type="component" value="Unassembled WGS sequence"/>
</dbReference>
<feature type="region of interest" description="Disordered" evidence="1">
    <location>
        <begin position="1"/>
        <end position="52"/>
    </location>
</feature>
<reference evidence="3 4" key="1">
    <citation type="submission" date="2019-06" db="EMBL/GenBank/DDBJ databases">
        <title>Whole genome shotgun sequence of Streptomyces cacaoi subsp. cacaoi NBRC 12748.</title>
        <authorList>
            <person name="Hosoyama A."/>
            <person name="Uohara A."/>
            <person name="Ohji S."/>
            <person name="Ichikawa N."/>
        </authorList>
    </citation>
    <scope>NUCLEOTIDE SEQUENCE [LARGE SCALE GENOMIC DNA]</scope>
    <source>
        <strain evidence="3 4">NBRC 12748</strain>
    </source>
</reference>
<evidence type="ECO:0000256" key="1">
    <source>
        <dbReference type="SAM" id="MobiDB-lite"/>
    </source>
</evidence>
<accession>A0A4Y3R9N4</accession>
<comment type="caution">
    <text evidence="3">The sequence shown here is derived from an EMBL/GenBank/DDBJ whole genome shotgun (WGS) entry which is preliminary data.</text>
</comment>
<name>A0A4Y3R9N4_STRCI</name>
<feature type="region of interest" description="Disordered" evidence="1">
    <location>
        <begin position="89"/>
        <end position="163"/>
    </location>
</feature>
<dbReference type="AlphaFoldDB" id="A0A4Y3R9N4"/>
<keyword evidence="2" id="KW-0812">Transmembrane</keyword>
<feature type="compositionally biased region" description="Low complexity" evidence="1">
    <location>
        <begin position="99"/>
        <end position="148"/>
    </location>
</feature>
<gene>
    <name evidence="3" type="ORF">SCA03_60990</name>
</gene>
<protein>
    <recommendedName>
        <fullName evidence="5">GH18 domain-containing protein</fullName>
    </recommendedName>
</protein>
<dbReference type="InterPro" id="IPR017853">
    <property type="entry name" value="GH"/>
</dbReference>
<evidence type="ECO:0000313" key="3">
    <source>
        <dbReference type="EMBL" id="GEB53548.1"/>
    </source>
</evidence>
<dbReference type="EMBL" id="BJMM01000054">
    <property type="protein sequence ID" value="GEB53548.1"/>
    <property type="molecule type" value="Genomic_DNA"/>
</dbReference>
<organism evidence="3 4">
    <name type="scientific">Streptomyces cacaoi</name>
    <dbReference type="NCBI Taxonomy" id="1898"/>
    <lineage>
        <taxon>Bacteria</taxon>
        <taxon>Bacillati</taxon>
        <taxon>Actinomycetota</taxon>
        <taxon>Actinomycetes</taxon>
        <taxon>Kitasatosporales</taxon>
        <taxon>Streptomycetaceae</taxon>
        <taxon>Streptomyces</taxon>
    </lineage>
</organism>
<evidence type="ECO:0000313" key="4">
    <source>
        <dbReference type="Proteomes" id="UP000319210"/>
    </source>
</evidence>
<sequence>MTTPDTVPPSRVRPPCRGRTPAAPGTPGPRPESPAGAAPCSGAPGPCAVVRTRRPGTAVRRFRHRFHPGVPGPRGAWQGLAMREYTGVRTGARTPHGPSGSTGTDSAGTDSTGTDSAGTEGARTDGTGTTHGPHGADGPAGSGAPDGTRPGRRRRFVPRLPGRTRARRRLAGLALALTAVVVLPVAAAGTALRIEYAGDPPADARTRGRDALWLGHAWLDGRRGERDLAALTRRAAGTGLRDLYVHTGPLEHDGALRPQRYPRAAWLVDAVHRRLPGVRVQAWLGDRLVYGRDEGGGLRLADVGARRTVVDSARQVLRAGFDGVHFDLEPLRSDDGDYLRLLDGLRPAVADEGGLLSVAAHQIDPLPGMHTVSGAVTGRGKWWSKGYFGQVARRVDQIAVMSYDTALPLESLYGGYVARQTELALSAAPDEVDVLMGVPFFHTDDMGHHASAETASAAVRGARLGLARADRHREHFGLALYVDFAATGDDWTAYRRGWCAPVES</sequence>
<evidence type="ECO:0000256" key="2">
    <source>
        <dbReference type="SAM" id="Phobius"/>
    </source>
</evidence>
<evidence type="ECO:0008006" key="5">
    <source>
        <dbReference type="Google" id="ProtNLM"/>
    </source>
</evidence>
<keyword evidence="4" id="KW-1185">Reference proteome</keyword>
<keyword evidence="2" id="KW-1133">Transmembrane helix</keyword>
<keyword evidence="2" id="KW-0472">Membrane</keyword>